<reference evidence="1" key="1">
    <citation type="submission" date="2020-03" db="EMBL/GenBank/DDBJ databases">
        <title>Draft sequencing of Paenibacilllus sp. S3N08.</title>
        <authorList>
            <person name="Kim D.-U."/>
        </authorList>
    </citation>
    <scope>NUCLEOTIDE SEQUENCE</scope>
    <source>
        <strain evidence="1">S3N08</strain>
    </source>
</reference>
<name>A0ABX0IXR8_9BACL</name>
<organism evidence="1 2">
    <name type="scientific">Paenibacillus agricola</name>
    <dbReference type="NCBI Taxonomy" id="2716264"/>
    <lineage>
        <taxon>Bacteria</taxon>
        <taxon>Bacillati</taxon>
        <taxon>Bacillota</taxon>
        <taxon>Bacilli</taxon>
        <taxon>Bacillales</taxon>
        <taxon>Paenibacillaceae</taxon>
        <taxon>Paenibacillus</taxon>
    </lineage>
</organism>
<dbReference type="Proteomes" id="UP001165962">
    <property type="component" value="Unassembled WGS sequence"/>
</dbReference>
<evidence type="ECO:0008006" key="3">
    <source>
        <dbReference type="Google" id="ProtNLM"/>
    </source>
</evidence>
<dbReference type="EMBL" id="JAAOIW010000001">
    <property type="protein sequence ID" value="NHN28233.1"/>
    <property type="molecule type" value="Genomic_DNA"/>
</dbReference>
<evidence type="ECO:0000313" key="1">
    <source>
        <dbReference type="EMBL" id="NHN28233.1"/>
    </source>
</evidence>
<keyword evidence="2" id="KW-1185">Reference proteome</keyword>
<comment type="caution">
    <text evidence="1">The sequence shown here is derived from an EMBL/GenBank/DDBJ whole genome shotgun (WGS) entry which is preliminary data.</text>
</comment>
<evidence type="ECO:0000313" key="2">
    <source>
        <dbReference type="Proteomes" id="UP001165962"/>
    </source>
</evidence>
<protein>
    <recommendedName>
        <fullName evidence="3">Fur-regulated basic protein A</fullName>
    </recommendedName>
</protein>
<dbReference type="RefSeq" id="WP_166144389.1">
    <property type="nucleotide sequence ID" value="NZ_JAAOIW010000001.1"/>
</dbReference>
<gene>
    <name evidence="1" type="ORF">G9U52_00150</name>
</gene>
<accession>A0ABX0IXR8</accession>
<proteinExistence type="predicted"/>
<sequence>MNDQALKKAGEDFFKNEYKQALLSLRYLGFVEHESATFTDAGVQLLKQLAIDAV</sequence>